<organism evidence="2 3">
    <name type="scientific">Bradyrhizobium iriomotense</name>
    <dbReference type="NCBI Taxonomy" id="441950"/>
    <lineage>
        <taxon>Bacteria</taxon>
        <taxon>Pseudomonadati</taxon>
        <taxon>Pseudomonadota</taxon>
        <taxon>Alphaproteobacteria</taxon>
        <taxon>Hyphomicrobiales</taxon>
        <taxon>Nitrobacteraceae</taxon>
        <taxon>Bradyrhizobium</taxon>
    </lineage>
</organism>
<evidence type="ECO:0000256" key="1">
    <source>
        <dbReference type="SAM" id="MobiDB-lite"/>
    </source>
</evidence>
<sequence length="107" mass="11966">MRLKAGAEPDFVFYRPFSSCLSTDLRYVENWRAAASQRYSENKKAATQLKGAECLRSATAAVNLLFLRRLQIFKETANEDDIFDGRHHGGDTDRAAGLALRGARARS</sequence>
<accession>A0ABQ6AY53</accession>
<comment type="caution">
    <text evidence="2">The sequence shown here is derived from an EMBL/GenBank/DDBJ whole genome shotgun (WGS) entry which is preliminary data.</text>
</comment>
<gene>
    <name evidence="2" type="ORF">GCM10007857_30660</name>
</gene>
<evidence type="ECO:0000313" key="3">
    <source>
        <dbReference type="Proteomes" id="UP001156905"/>
    </source>
</evidence>
<evidence type="ECO:0000313" key="2">
    <source>
        <dbReference type="EMBL" id="GLR86355.1"/>
    </source>
</evidence>
<protein>
    <submittedName>
        <fullName evidence="2">Uncharacterized protein</fullName>
    </submittedName>
</protein>
<keyword evidence="3" id="KW-1185">Reference proteome</keyword>
<name>A0ABQ6AY53_9BRAD</name>
<feature type="region of interest" description="Disordered" evidence="1">
    <location>
        <begin position="83"/>
        <end position="107"/>
    </location>
</feature>
<dbReference type="Proteomes" id="UP001156905">
    <property type="component" value="Unassembled WGS sequence"/>
</dbReference>
<dbReference type="EMBL" id="BSOW01000009">
    <property type="protein sequence ID" value="GLR86355.1"/>
    <property type="molecule type" value="Genomic_DNA"/>
</dbReference>
<feature type="compositionally biased region" description="Low complexity" evidence="1">
    <location>
        <begin position="95"/>
        <end position="107"/>
    </location>
</feature>
<proteinExistence type="predicted"/>
<reference evidence="3" key="1">
    <citation type="journal article" date="2019" name="Int. J. Syst. Evol. Microbiol.">
        <title>The Global Catalogue of Microorganisms (GCM) 10K type strain sequencing project: providing services to taxonomists for standard genome sequencing and annotation.</title>
        <authorList>
            <consortium name="The Broad Institute Genomics Platform"/>
            <consortium name="The Broad Institute Genome Sequencing Center for Infectious Disease"/>
            <person name="Wu L."/>
            <person name="Ma J."/>
        </authorList>
    </citation>
    <scope>NUCLEOTIDE SEQUENCE [LARGE SCALE GENOMIC DNA]</scope>
    <source>
        <strain evidence="3">NBRC 102520</strain>
    </source>
</reference>
<feature type="compositionally biased region" description="Basic and acidic residues" evidence="1">
    <location>
        <begin position="83"/>
        <end position="94"/>
    </location>
</feature>